<dbReference type="RefSeq" id="WP_204130797.1">
    <property type="nucleotide sequence ID" value="NZ_JAFDVD010000008.1"/>
</dbReference>
<proteinExistence type="inferred from homology"/>
<evidence type="ECO:0000313" key="6">
    <source>
        <dbReference type="EMBL" id="MBM6400326.1"/>
    </source>
</evidence>
<evidence type="ECO:0000256" key="3">
    <source>
        <dbReference type="ARBA" id="ARBA00023002"/>
    </source>
</evidence>
<keyword evidence="3 4" id="KW-0560">Oxidoreductase</keyword>
<dbReference type="InterPro" id="IPR000889">
    <property type="entry name" value="Glutathione_peroxidase"/>
</dbReference>
<feature type="domain" description="Thioredoxin" evidence="5">
    <location>
        <begin position="1"/>
        <end position="159"/>
    </location>
</feature>
<evidence type="ECO:0000256" key="1">
    <source>
        <dbReference type="ARBA" id="ARBA00006926"/>
    </source>
</evidence>
<dbReference type="InterPro" id="IPR013766">
    <property type="entry name" value="Thioredoxin_domain"/>
</dbReference>
<dbReference type="EMBL" id="JAFDVD010000008">
    <property type="protein sequence ID" value="MBM6400326.1"/>
    <property type="molecule type" value="Genomic_DNA"/>
</dbReference>
<dbReference type="Pfam" id="PF00255">
    <property type="entry name" value="GSHPx"/>
    <property type="match status" value="1"/>
</dbReference>
<evidence type="ECO:0000256" key="4">
    <source>
        <dbReference type="RuleBase" id="RU000499"/>
    </source>
</evidence>
<sequence length="166" mass="18090">MTTLSDFSATTLTGQERDLSEYAGEVVLVVNTASKCGFTPQLEGLESLYEELKDEGFTVLGFPCNQFGGQEPGTEEEIGEFCQMNYGVTFPMFAKVDVNGDDAHPLFEWLKSEKKGLLGGRIKWNFTKFLVGRDGQVIDRYAPNTEPKDITDDARAALAAGGTDAG</sequence>
<dbReference type="PROSITE" id="PS00763">
    <property type="entry name" value="GLUTATHIONE_PEROXID_2"/>
    <property type="match status" value="1"/>
</dbReference>
<gene>
    <name evidence="6" type="ORF">JQN70_08015</name>
</gene>
<dbReference type="InterPro" id="IPR036249">
    <property type="entry name" value="Thioredoxin-like_sf"/>
</dbReference>
<dbReference type="PROSITE" id="PS51352">
    <property type="entry name" value="THIOREDOXIN_2"/>
    <property type="match status" value="1"/>
</dbReference>
<comment type="similarity">
    <text evidence="1 4">Belongs to the glutathione peroxidase family.</text>
</comment>
<name>A0ABS2CKC6_9MICO</name>
<evidence type="ECO:0000313" key="7">
    <source>
        <dbReference type="Proteomes" id="UP001430172"/>
    </source>
</evidence>
<comment type="caution">
    <text evidence="6">The sequence shown here is derived from an EMBL/GenBank/DDBJ whole genome shotgun (WGS) entry which is preliminary data.</text>
</comment>
<organism evidence="6 7">
    <name type="scientific">Phycicoccus sonneratiae</name>
    <dbReference type="NCBI Taxonomy" id="2807628"/>
    <lineage>
        <taxon>Bacteria</taxon>
        <taxon>Bacillati</taxon>
        <taxon>Actinomycetota</taxon>
        <taxon>Actinomycetes</taxon>
        <taxon>Micrococcales</taxon>
        <taxon>Intrasporangiaceae</taxon>
        <taxon>Phycicoccus</taxon>
    </lineage>
</organism>
<dbReference type="PRINTS" id="PR01011">
    <property type="entry name" value="GLUTPROXDASE"/>
</dbReference>
<accession>A0ABS2CKC6</accession>
<dbReference type="InterPro" id="IPR029760">
    <property type="entry name" value="GPX_CS"/>
</dbReference>
<dbReference type="Gene3D" id="3.40.30.10">
    <property type="entry name" value="Glutaredoxin"/>
    <property type="match status" value="1"/>
</dbReference>
<reference evidence="6" key="1">
    <citation type="submission" date="2021-02" db="EMBL/GenBank/DDBJ databases">
        <title>Phycicoccus sp. MQZ13P-5T, whole genome shotgun sequence.</title>
        <authorList>
            <person name="Tuo L."/>
        </authorList>
    </citation>
    <scope>NUCLEOTIDE SEQUENCE</scope>
    <source>
        <strain evidence="6">MQZ13P-5</strain>
    </source>
</reference>
<dbReference type="PIRSF" id="PIRSF000303">
    <property type="entry name" value="Glutathion_perox"/>
    <property type="match status" value="1"/>
</dbReference>
<dbReference type="SUPFAM" id="SSF52833">
    <property type="entry name" value="Thioredoxin-like"/>
    <property type="match status" value="1"/>
</dbReference>
<dbReference type="PANTHER" id="PTHR11592:SF78">
    <property type="entry name" value="GLUTATHIONE PEROXIDASE"/>
    <property type="match status" value="1"/>
</dbReference>
<evidence type="ECO:0000259" key="5">
    <source>
        <dbReference type="PROSITE" id="PS51352"/>
    </source>
</evidence>
<protein>
    <recommendedName>
        <fullName evidence="4">Glutathione peroxidase</fullName>
    </recommendedName>
</protein>
<keyword evidence="7" id="KW-1185">Reference proteome</keyword>
<dbReference type="CDD" id="cd00340">
    <property type="entry name" value="GSH_Peroxidase"/>
    <property type="match status" value="1"/>
</dbReference>
<dbReference type="GO" id="GO:0004601">
    <property type="term" value="F:peroxidase activity"/>
    <property type="evidence" value="ECO:0007669"/>
    <property type="project" value="UniProtKB-KW"/>
</dbReference>
<dbReference type="PROSITE" id="PS51355">
    <property type="entry name" value="GLUTATHIONE_PEROXID_3"/>
    <property type="match status" value="1"/>
</dbReference>
<keyword evidence="2 4" id="KW-0575">Peroxidase</keyword>
<evidence type="ECO:0000256" key="2">
    <source>
        <dbReference type="ARBA" id="ARBA00022559"/>
    </source>
</evidence>
<dbReference type="Proteomes" id="UP001430172">
    <property type="component" value="Unassembled WGS sequence"/>
</dbReference>
<dbReference type="PANTHER" id="PTHR11592">
    <property type="entry name" value="GLUTATHIONE PEROXIDASE"/>
    <property type="match status" value="1"/>
</dbReference>